<evidence type="ECO:0000256" key="1">
    <source>
        <dbReference type="ARBA" id="ARBA00023002"/>
    </source>
</evidence>
<dbReference type="InterPro" id="IPR012312">
    <property type="entry name" value="Hemerythrin-like"/>
</dbReference>
<dbReference type="CDD" id="cd12108">
    <property type="entry name" value="Hr-like"/>
    <property type="match status" value="1"/>
</dbReference>
<dbReference type="Gene3D" id="3.20.20.30">
    <property type="entry name" value="Luciferase-like domain"/>
    <property type="match status" value="1"/>
</dbReference>
<organism evidence="4 5">
    <name type="scientific">Terrabacter ginsenosidimutans</name>
    <dbReference type="NCBI Taxonomy" id="490575"/>
    <lineage>
        <taxon>Bacteria</taxon>
        <taxon>Bacillati</taxon>
        <taxon>Actinomycetota</taxon>
        <taxon>Actinomycetes</taxon>
        <taxon>Micrococcales</taxon>
        <taxon>Intrasporangiaceae</taxon>
        <taxon>Terrabacter</taxon>
    </lineage>
</organism>
<dbReference type="CDD" id="cd01097">
    <property type="entry name" value="Tetrahydromethanopterin_reductase"/>
    <property type="match status" value="1"/>
</dbReference>
<dbReference type="SUPFAM" id="SSF51679">
    <property type="entry name" value="Bacterial luciferase-like"/>
    <property type="match status" value="1"/>
</dbReference>
<dbReference type="PANTHER" id="PTHR43244">
    <property type="match status" value="1"/>
</dbReference>
<name>A0ABP7CRU6_9MICO</name>
<evidence type="ECO:0000313" key="4">
    <source>
        <dbReference type="EMBL" id="GAA3693253.1"/>
    </source>
</evidence>
<evidence type="ECO:0000259" key="3">
    <source>
        <dbReference type="Pfam" id="PF01814"/>
    </source>
</evidence>
<dbReference type="EMBL" id="BAABDC010000001">
    <property type="protein sequence ID" value="GAA3693253.1"/>
    <property type="molecule type" value="Genomic_DNA"/>
</dbReference>
<dbReference type="Gene3D" id="1.20.120.520">
    <property type="entry name" value="nmb1532 protein domain like"/>
    <property type="match status" value="1"/>
</dbReference>
<dbReference type="InterPro" id="IPR011251">
    <property type="entry name" value="Luciferase-like_dom"/>
</dbReference>
<comment type="caution">
    <text evidence="4">The sequence shown here is derived from an EMBL/GenBank/DDBJ whole genome shotgun (WGS) entry which is preliminary data.</text>
</comment>
<evidence type="ECO:0000259" key="2">
    <source>
        <dbReference type="Pfam" id="PF00296"/>
    </source>
</evidence>
<dbReference type="InterPro" id="IPR050564">
    <property type="entry name" value="F420-G6PD/mer"/>
</dbReference>
<dbReference type="RefSeq" id="WP_344941578.1">
    <property type="nucleotide sequence ID" value="NZ_BAABDC010000001.1"/>
</dbReference>
<accession>A0ABP7CRU6</accession>
<keyword evidence="5" id="KW-1185">Reference proteome</keyword>
<reference evidence="5" key="1">
    <citation type="journal article" date="2019" name="Int. J. Syst. Evol. Microbiol.">
        <title>The Global Catalogue of Microorganisms (GCM) 10K type strain sequencing project: providing services to taxonomists for standard genome sequencing and annotation.</title>
        <authorList>
            <consortium name="The Broad Institute Genomics Platform"/>
            <consortium name="The Broad Institute Genome Sequencing Center for Infectious Disease"/>
            <person name="Wu L."/>
            <person name="Ma J."/>
        </authorList>
    </citation>
    <scope>NUCLEOTIDE SEQUENCE [LARGE SCALE GENOMIC DNA]</scope>
    <source>
        <strain evidence="5">JCM 17125</strain>
    </source>
</reference>
<gene>
    <name evidence="4" type="ORF">GCM10022399_07070</name>
</gene>
<dbReference type="Pfam" id="PF01814">
    <property type="entry name" value="Hemerythrin"/>
    <property type="match status" value="1"/>
</dbReference>
<evidence type="ECO:0008006" key="6">
    <source>
        <dbReference type="Google" id="ProtNLM"/>
    </source>
</evidence>
<dbReference type="InterPro" id="IPR036661">
    <property type="entry name" value="Luciferase-like_sf"/>
</dbReference>
<feature type="domain" description="Luciferase-like" evidence="2">
    <location>
        <begin position="8"/>
        <end position="331"/>
    </location>
</feature>
<dbReference type="Pfam" id="PF00296">
    <property type="entry name" value="Bac_luciferase"/>
    <property type="match status" value="1"/>
</dbReference>
<sequence length="537" mass="57480">MDYGHELQFGVFASPEASRAHATLELGQLADVSGLDLFTVQDHPYNAKHLDTLTLLTAVATRTNAIRVAANVANLPLRPPVGLAKQVATLDVLSGGRAELGLGTGAFWDAVVAAGGERRTPREAVDALVEAVGIIRGVWGQDPDDPGARSLTVQGAHYSVTGMHAGPFPVHHVEIWLGAYKPRMLGVTGRVANGWLPSLGYAAPEALPGMNAAIDAAAERAGRGPQAIRRMYNIFGRFGSGGGFLRGTADEWAEQLAELALTAGMSTFILGTDDPDVLRRYAVEVAPAVRELVDAERSRRAAGSQPPVPTEAAPEAALEAALMGVRETHADRAPLTVRATPDDGTRLSATLPWREDDRPVTTKPGDAAYSPSEQAVPQHLVDVHDHLRGELAQLRDIVGQVRSGAMSTGAARSVINTMAMRQNNWTLGAYCETYCRLVTGHHTLEDRSIFVHLRGAQPDLAPVIDRLEQEHHVIADVLEQVDDALVGLVGTEAHGRSGQEALDEVQRALDLLTDTLLSHLAYEERELIHPLALHGFG</sequence>
<keyword evidence="1" id="KW-0560">Oxidoreductase</keyword>
<evidence type="ECO:0000313" key="5">
    <source>
        <dbReference type="Proteomes" id="UP001501468"/>
    </source>
</evidence>
<dbReference type="Proteomes" id="UP001501468">
    <property type="component" value="Unassembled WGS sequence"/>
</dbReference>
<dbReference type="PANTHER" id="PTHR43244:SF1">
    <property type="entry name" value="5,10-METHYLENETETRAHYDROMETHANOPTERIN REDUCTASE"/>
    <property type="match status" value="1"/>
</dbReference>
<feature type="domain" description="Hemerythrin-like" evidence="3">
    <location>
        <begin position="379"/>
        <end position="527"/>
    </location>
</feature>
<proteinExistence type="predicted"/>
<protein>
    <recommendedName>
        <fullName evidence="6">5,10-methylene tetrahydromethanopterin reductase</fullName>
    </recommendedName>
</protein>